<keyword evidence="6" id="KW-1185">Reference proteome</keyword>
<name>A0ABP7Z4U9_9ACTN</name>
<evidence type="ECO:0000256" key="2">
    <source>
        <dbReference type="ARBA" id="ARBA00009194"/>
    </source>
</evidence>
<feature type="region of interest" description="Disordered" evidence="4">
    <location>
        <begin position="1"/>
        <end position="32"/>
    </location>
</feature>
<reference evidence="6" key="1">
    <citation type="journal article" date="2019" name="Int. J. Syst. Evol. Microbiol.">
        <title>The Global Catalogue of Microorganisms (GCM) 10K type strain sequencing project: providing services to taxonomists for standard genome sequencing and annotation.</title>
        <authorList>
            <consortium name="The Broad Institute Genomics Platform"/>
            <consortium name="The Broad Institute Genome Sequencing Center for Infectious Disease"/>
            <person name="Wu L."/>
            <person name="Ma J."/>
        </authorList>
    </citation>
    <scope>NUCLEOTIDE SEQUENCE [LARGE SCALE GENOMIC DNA]</scope>
    <source>
        <strain evidence="6">JCM 17316</strain>
    </source>
</reference>
<proteinExistence type="inferred from homology"/>
<dbReference type="Proteomes" id="UP001500266">
    <property type="component" value="Unassembled WGS sequence"/>
</dbReference>
<evidence type="ECO:0000313" key="6">
    <source>
        <dbReference type="Proteomes" id="UP001500266"/>
    </source>
</evidence>
<dbReference type="EMBL" id="BAABDO010000065">
    <property type="protein sequence ID" value="GAA4147060.1"/>
    <property type="molecule type" value="Genomic_DNA"/>
</dbReference>
<evidence type="ECO:0000256" key="4">
    <source>
        <dbReference type="SAM" id="MobiDB-lite"/>
    </source>
</evidence>
<evidence type="ECO:0000256" key="3">
    <source>
        <dbReference type="ARBA" id="ARBA00022475"/>
    </source>
</evidence>
<comment type="similarity">
    <text evidence="2">Belongs to the LppX/LprAFG lipoprotein family.</text>
</comment>
<dbReference type="SUPFAM" id="SSF89392">
    <property type="entry name" value="Prokaryotic lipoproteins and lipoprotein localization factors"/>
    <property type="match status" value="1"/>
</dbReference>
<accession>A0ABP7Z4U9</accession>
<dbReference type="Gene3D" id="2.50.20.20">
    <property type="match status" value="1"/>
</dbReference>
<comment type="subcellular location">
    <subcellularLocation>
        <location evidence="1">Cell envelope</location>
    </subcellularLocation>
</comment>
<evidence type="ECO:0008006" key="7">
    <source>
        <dbReference type="Google" id="ProtNLM"/>
    </source>
</evidence>
<dbReference type="InterPro" id="IPR029046">
    <property type="entry name" value="LolA/LolB/LppX"/>
</dbReference>
<evidence type="ECO:0000313" key="5">
    <source>
        <dbReference type="EMBL" id="GAA4147060.1"/>
    </source>
</evidence>
<sequence>MAAACSDDEKPKGDGASKASQAALPAPVPAASLRQVTLPDQPGPLIDTIARQVRTAGTVRADVVSSGTENGGARQQEKISAQVRIGAEPPQAQMTIVDQDSTTEAVVAGGTVYTRVDGEEQAPGKPWVRLSRQDLRNPELAPFSKILTGILDSVDTGLAQISVDSGLQLVRAGRFDKAAATETVDGVPTRRYSGRTPTAELAKTDTAFKAVAQLGGDEVPWTLWVDDKGLPRRFRVDVTTDRGLGSTQDIRYRQWGEPVSVQAPPADKVHTIGT</sequence>
<dbReference type="InterPro" id="IPR009830">
    <property type="entry name" value="LppX/LprAFG"/>
</dbReference>
<gene>
    <name evidence="5" type="ORF">GCM10022416_40130</name>
</gene>
<keyword evidence="3" id="KW-1003">Cell membrane</keyword>
<dbReference type="Pfam" id="PF07161">
    <property type="entry name" value="LppX_LprAFG"/>
    <property type="match status" value="1"/>
</dbReference>
<protein>
    <recommendedName>
        <fullName evidence="7">LppX_LprAFG lipoprotein</fullName>
    </recommendedName>
</protein>
<keyword evidence="3" id="KW-0472">Membrane</keyword>
<evidence type="ECO:0000256" key="1">
    <source>
        <dbReference type="ARBA" id="ARBA00004196"/>
    </source>
</evidence>
<organism evidence="5 6">
    <name type="scientific">Actinomadura keratinilytica</name>
    <dbReference type="NCBI Taxonomy" id="547461"/>
    <lineage>
        <taxon>Bacteria</taxon>
        <taxon>Bacillati</taxon>
        <taxon>Actinomycetota</taxon>
        <taxon>Actinomycetes</taxon>
        <taxon>Streptosporangiales</taxon>
        <taxon>Thermomonosporaceae</taxon>
        <taxon>Actinomadura</taxon>
    </lineage>
</organism>
<feature type="compositionally biased region" description="Low complexity" evidence="4">
    <location>
        <begin position="19"/>
        <end position="32"/>
    </location>
</feature>
<comment type="caution">
    <text evidence="5">The sequence shown here is derived from an EMBL/GenBank/DDBJ whole genome shotgun (WGS) entry which is preliminary data.</text>
</comment>